<feature type="domain" description="Glucose-methanol-choline oxidoreductase N-terminal" evidence="5">
    <location>
        <begin position="211"/>
        <end position="321"/>
    </location>
</feature>
<keyword evidence="4" id="KW-0560">Oxidoreductase</keyword>
<dbReference type="Pfam" id="PF00732">
    <property type="entry name" value="GMC_oxred_N"/>
    <property type="match status" value="1"/>
</dbReference>
<dbReference type="eggNOG" id="COG2303">
    <property type="taxonomic scope" value="Bacteria"/>
</dbReference>
<evidence type="ECO:0000256" key="3">
    <source>
        <dbReference type="ARBA" id="ARBA00022827"/>
    </source>
</evidence>
<dbReference type="AlphaFoldDB" id="B8IEH2"/>
<dbReference type="Pfam" id="PF05199">
    <property type="entry name" value="GMC_oxred_C"/>
    <property type="match status" value="1"/>
</dbReference>
<name>B8IEH2_METNO</name>
<reference evidence="8 9" key="1">
    <citation type="submission" date="2009-01" db="EMBL/GenBank/DDBJ databases">
        <title>Complete sequence of chromosome of Methylobacterium nodulans ORS 2060.</title>
        <authorList>
            <consortium name="US DOE Joint Genome Institute"/>
            <person name="Lucas S."/>
            <person name="Copeland A."/>
            <person name="Lapidus A."/>
            <person name="Glavina del Rio T."/>
            <person name="Dalin E."/>
            <person name="Tice H."/>
            <person name="Bruce D."/>
            <person name="Goodwin L."/>
            <person name="Pitluck S."/>
            <person name="Sims D."/>
            <person name="Brettin T."/>
            <person name="Detter J.C."/>
            <person name="Han C."/>
            <person name="Larimer F."/>
            <person name="Land M."/>
            <person name="Hauser L."/>
            <person name="Kyrpides N."/>
            <person name="Ivanova N."/>
            <person name="Marx C.J."/>
            <person name="Richardson P."/>
        </authorList>
    </citation>
    <scope>NUCLEOTIDE SEQUENCE [LARGE SCALE GENOMIC DNA]</scope>
    <source>
        <strain evidence="9">LMG 21967 / CNCM I-2342 / ORS 2060</strain>
    </source>
</reference>
<dbReference type="OrthoDB" id="9798604at2"/>
<dbReference type="InterPro" id="IPR003953">
    <property type="entry name" value="FAD-dep_OxRdtase_2_FAD-bd"/>
</dbReference>
<evidence type="ECO:0000313" key="9">
    <source>
        <dbReference type="Proteomes" id="UP000008207"/>
    </source>
</evidence>
<dbReference type="RefSeq" id="WP_015931179.1">
    <property type="nucleotide sequence ID" value="NC_011894.1"/>
</dbReference>
<evidence type="ECO:0000259" key="5">
    <source>
        <dbReference type="Pfam" id="PF00732"/>
    </source>
</evidence>
<dbReference type="HOGENOM" id="CLU_008878_4_2_5"/>
<dbReference type="Pfam" id="PF00890">
    <property type="entry name" value="FAD_binding_2"/>
    <property type="match status" value="1"/>
</dbReference>
<keyword evidence="3" id="KW-0274">FAD</keyword>
<comment type="similarity">
    <text evidence="1">Belongs to the GMC oxidoreductase family.</text>
</comment>
<sequence>MTAPGWDVVVVGSGAGGAAAAYGLCERGLSVLLLEAGPRFDPAADYGQARTDWELRDFPEKPGSQGRVSFARGQVLAADEPQLASWNRVSGRHVEGRRRVMGQYHHVRGVGGSTLHFTGEAHRLHPAAMRMRSRFGVAADWPIDYAELEPFYVRAERIMGVAGPAAQGARWRSAPFPLPPHPLSYGARTLGRGAAALGLGWEANSRAALSRPSGKRPPCNYCGACQMGCMPGDKGSADVTFVAGALATGRCTLRAESPVVRIESGPDDRVAAVLVGRPDGSLERIVTPHLVLAAGAVETPRLLLASDDLANESGQVGRNFMETLATVLIALHPEPQHARRGLPDDAICWDFNAPDAIPGVVGGCRLYNSSAEAGFLGLSAFAIHAVPGWGRDHAREMRRTWGHSLSLSALGESLPNAVARVDLDAQARDRFGIPVARITSWLVESEIARLRFMAVTCRAMLAACGATDLIDVLTTWDMFNATHVFGTCRMGTDPATSVIDPSLRSHRWRNLWITDASVFPSSGGGEGPALTIAALALRTAQGIGR</sequence>
<evidence type="ECO:0000256" key="2">
    <source>
        <dbReference type="ARBA" id="ARBA00022630"/>
    </source>
</evidence>
<feature type="domain" description="Glucose-methanol-choline oxidoreductase C-terminal" evidence="7">
    <location>
        <begin position="415"/>
        <end position="536"/>
    </location>
</feature>
<keyword evidence="9" id="KW-1185">Reference proteome</keyword>
<evidence type="ECO:0000259" key="6">
    <source>
        <dbReference type="Pfam" id="PF00890"/>
    </source>
</evidence>
<proteinExistence type="inferred from homology"/>
<evidence type="ECO:0000256" key="4">
    <source>
        <dbReference type="ARBA" id="ARBA00023002"/>
    </source>
</evidence>
<dbReference type="STRING" id="460265.Mnod_4678"/>
<evidence type="ECO:0000259" key="7">
    <source>
        <dbReference type="Pfam" id="PF05199"/>
    </source>
</evidence>
<accession>B8IEH2</accession>
<dbReference type="EMBL" id="CP001349">
    <property type="protein sequence ID" value="ACL59544.1"/>
    <property type="molecule type" value="Genomic_DNA"/>
</dbReference>
<protein>
    <submittedName>
        <fullName evidence="8">Glucose-methanol-choline oxidoreductase</fullName>
    </submittedName>
</protein>
<dbReference type="SUPFAM" id="SSF54373">
    <property type="entry name" value="FAD-linked reductases, C-terminal domain"/>
    <property type="match status" value="1"/>
</dbReference>
<dbReference type="SUPFAM" id="SSF51905">
    <property type="entry name" value="FAD/NAD(P)-binding domain"/>
    <property type="match status" value="1"/>
</dbReference>
<gene>
    <name evidence="8" type="ordered locus">Mnod_4678</name>
</gene>
<dbReference type="InterPro" id="IPR036188">
    <property type="entry name" value="FAD/NAD-bd_sf"/>
</dbReference>
<dbReference type="KEGG" id="mno:Mnod_4678"/>
<dbReference type="GO" id="GO:0050660">
    <property type="term" value="F:flavin adenine dinucleotide binding"/>
    <property type="evidence" value="ECO:0007669"/>
    <property type="project" value="InterPro"/>
</dbReference>
<dbReference type="GO" id="GO:0016614">
    <property type="term" value="F:oxidoreductase activity, acting on CH-OH group of donors"/>
    <property type="evidence" value="ECO:0007669"/>
    <property type="project" value="InterPro"/>
</dbReference>
<evidence type="ECO:0000256" key="1">
    <source>
        <dbReference type="ARBA" id="ARBA00010790"/>
    </source>
</evidence>
<dbReference type="InterPro" id="IPR000172">
    <property type="entry name" value="GMC_OxRdtase_N"/>
</dbReference>
<evidence type="ECO:0000313" key="8">
    <source>
        <dbReference type="EMBL" id="ACL59544.1"/>
    </source>
</evidence>
<dbReference type="PANTHER" id="PTHR46056:SF12">
    <property type="entry name" value="LONG-CHAIN-ALCOHOL OXIDASE"/>
    <property type="match status" value="1"/>
</dbReference>
<keyword evidence="2" id="KW-0285">Flavoprotein</keyword>
<dbReference type="PANTHER" id="PTHR46056">
    <property type="entry name" value="LONG-CHAIN-ALCOHOL OXIDASE"/>
    <property type="match status" value="1"/>
</dbReference>
<feature type="domain" description="FAD-dependent oxidoreductase 2 FAD-binding" evidence="6">
    <location>
        <begin position="7"/>
        <end position="49"/>
    </location>
</feature>
<dbReference type="Proteomes" id="UP000008207">
    <property type="component" value="Chromosome"/>
</dbReference>
<organism evidence="8 9">
    <name type="scientific">Methylobacterium nodulans (strain LMG 21967 / CNCM I-2342 / ORS 2060)</name>
    <dbReference type="NCBI Taxonomy" id="460265"/>
    <lineage>
        <taxon>Bacteria</taxon>
        <taxon>Pseudomonadati</taxon>
        <taxon>Pseudomonadota</taxon>
        <taxon>Alphaproteobacteria</taxon>
        <taxon>Hyphomicrobiales</taxon>
        <taxon>Methylobacteriaceae</taxon>
        <taxon>Methylobacterium</taxon>
    </lineage>
</organism>
<dbReference type="InterPro" id="IPR007867">
    <property type="entry name" value="GMC_OxRtase_C"/>
</dbReference>
<dbReference type="Gene3D" id="3.50.50.60">
    <property type="entry name" value="FAD/NAD(P)-binding domain"/>
    <property type="match status" value="2"/>
</dbReference>